<evidence type="ECO:0000256" key="3">
    <source>
        <dbReference type="ARBA" id="ARBA00022741"/>
    </source>
</evidence>
<sequence>MAKYNEQTLTNWTKPPSDTEQSKLERSERMVREAISSDETLKSKFTETFGQGSYANNTNVRLNSDIDINVRYTGGFYFNLPAETEEKDVGIDSLPPTGYTYSEFKNDVENALVAKFGRSDVIRKDKCITIIGNTSRIETDVVPTWNYRRYSKDGSYVLGAKFWSDSSKAVINYPKQHIENGIVKNSNTYRRFKRLTRLHRKLRYNMLEDGEKVSDNITSFLLECLVWNVPNRIMNNYDTWTERLKQSIIYLYENTKEDDSCNEWGEVSELLYLIRPSRKWSRKDINEYMVQLWNYLEF</sequence>
<evidence type="ECO:0000256" key="5">
    <source>
        <dbReference type="SAM" id="MobiDB-lite"/>
    </source>
</evidence>
<evidence type="ECO:0000256" key="4">
    <source>
        <dbReference type="ARBA" id="ARBA00023118"/>
    </source>
</evidence>
<dbReference type="InterPro" id="IPR043519">
    <property type="entry name" value="NT_sf"/>
</dbReference>
<keyword evidence="2" id="KW-0548">Nucleotidyltransferase</keyword>
<evidence type="ECO:0000259" key="6">
    <source>
        <dbReference type="Pfam" id="PF26305"/>
    </source>
</evidence>
<feature type="compositionally biased region" description="Polar residues" evidence="5">
    <location>
        <begin position="1"/>
        <end position="19"/>
    </location>
</feature>
<dbReference type="KEGG" id="mut:GVT53_05880"/>
<evidence type="ECO:0000256" key="2">
    <source>
        <dbReference type="ARBA" id="ARBA00022695"/>
    </source>
</evidence>
<keyword evidence="1 7" id="KW-0808">Transferase</keyword>
<keyword evidence="8" id="KW-1185">Reference proteome</keyword>
<dbReference type="SUPFAM" id="SSF81301">
    <property type="entry name" value="Nucleotidyltransferase"/>
    <property type="match status" value="1"/>
</dbReference>
<name>A0A6G7J042_9FLAO</name>
<feature type="region of interest" description="Disordered" evidence="5">
    <location>
        <begin position="1"/>
        <end position="27"/>
    </location>
</feature>
<dbReference type="AlphaFoldDB" id="A0A6G7J042"/>
<evidence type="ECO:0000313" key="8">
    <source>
        <dbReference type="Proteomes" id="UP000502928"/>
    </source>
</evidence>
<protein>
    <submittedName>
        <fullName evidence="7">Nucleotidyltransferase</fullName>
    </submittedName>
</protein>
<dbReference type="Pfam" id="PF26305">
    <property type="entry name" value="CD_NTase_C"/>
    <property type="match status" value="1"/>
</dbReference>
<feature type="domain" description="cGAS/DncV-like nucleotidyltransferase C-terminal helical" evidence="6">
    <location>
        <begin position="179"/>
        <end position="297"/>
    </location>
</feature>
<dbReference type="GO" id="GO:0051607">
    <property type="term" value="P:defense response to virus"/>
    <property type="evidence" value="ECO:0007669"/>
    <property type="project" value="UniProtKB-KW"/>
</dbReference>
<dbReference type="Pfam" id="PF18144">
    <property type="entry name" value="SMODS"/>
    <property type="match status" value="1"/>
</dbReference>
<evidence type="ECO:0000313" key="7">
    <source>
        <dbReference type="EMBL" id="QII44221.1"/>
    </source>
</evidence>
<dbReference type="GO" id="GO:0016779">
    <property type="term" value="F:nucleotidyltransferase activity"/>
    <property type="evidence" value="ECO:0007669"/>
    <property type="project" value="InterPro"/>
</dbReference>
<keyword evidence="3" id="KW-0547">Nucleotide-binding</keyword>
<dbReference type="Proteomes" id="UP000502928">
    <property type="component" value="Chromosome"/>
</dbReference>
<dbReference type="InterPro" id="IPR058909">
    <property type="entry name" value="CD_NTase_C"/>
</dbReference>
<organism evidence="7 8">
    <name type="scientific">Flagellimonas oceani</name>
    <dbReference type="NCBI Taxonomy" id="2698672"/>
    <lineage>
        <taxon>Bacteria</taxon>
        <taxon>Pseudomonadati</taxon>
        <taxon>Bacteroidota</taxon>
        <taxon>Flavobacteriia</taxon>
        <taxon>Flavobacteriales</taxon>
        <taxon>Flavobacteriaceae</taxon>
        <taxon>Flagellimonas</taxon>
    </lineage>
</organism>
<proteinExistence type="predicted"/>
<dbReference type="InterPro" id="IPR006116">
    <property type="entry name" value="NT_2-5OAS_ClassI-CCAase"/>
</dbReference>
<dbReference type="EMBL" id="CP049616">
    <property type="protein sequence ID" value="QII44221.1"/>
    <property type="molecule type" value="Genomic_DNA"/>
</dbReference>
<dbReference type="RefSeq" id="WP_166247882.1">
    <property type="nucleotide sequence ID" value="NZ_CP049616.1"/>
</dbReference>
<dbReference type="CDD" id="cd05400">
    <property type="entry name" value="NT_2-5OAS_ClassI-CCAase"/>
    <property type="match status" value="1"/>
</dbReference>
<gene>
    <name evidence="7" type="ORF">GVT53_05880</name>
</gene>
<reference evidence="7 8" key="1">
    <citation type="submission" date="2020-02" db="EMBL/GenBank/DDBJ databases">
        <title>Complete genome of Muricauda sp. 501str8.</title>
        <authorList>
            <person name="Dong B."/>
            <person name="Zhu S."/>
            <person name="Yang J."/>
            <person name="Chen J."/>
        </authorList>
    </citation>
    <scope>NUCLEOTIDE SEQUENCE [LARGE SCALE GENOMIC DNA]</scope>
    <source>
        <strain evidence="7 8">501str8</strain>
    </source>
</reference>
<accession>A0A6G7J042</accession>
<evidence type="ECO:0000256" key="1">
    <source>
        <dbReference type="ARBA" id="ARBA00022679"/>
    </source>
</evidence>
<keyword evidence="4" id="KW-0051">Antiviral defense</keyword>